<geneLocation type="plasmid" evidence="1">
    <name>pFRL3</name>
</geneLocation>
<sequence>MKRVVSTINEDSPHASAFLSATVAFNGDGDQVNEADVFQKAADYFRQHPELAVHAANWTTFLNEAGLVRYQLELSVVPPAYIDPEDARRLYPRAE</sequence>
<organism evidence="1">
    <name type="scientific">Streptomyces sp. FR1</name>
    <dbReference type="NCBI Taxonomy" id="349971"/>
    <lineage>
        <taxon>Bacteria</taxon>
        <taxon>Bacillati</taxon>
        <taxon>Actinomycetota</taxon>
        <taxon>Actinomycetes</taxon>
        <taxon>Kitasatosporales</taxon>
        <taxon>Streptomycetaceae</taxon>
        <taxon>Streptomyces</taxon>
    </lineage>
</organism>
<keyword evidence="1" id="KW-0614">Plasmid</keyword>
<evidence type="ECO:0000313" key="1">
    <source>
        <dbReference type="EMBL" id="AHE38872.1"/>
    </source>
</evidence>
<proteinExistence type="predicted"/>
<dbReference type="EMBL" id="KF602048">
    <property type="protein sequence ID" value="AHE38872.1"/>
    <property type="molecule type" value="Genomic_DNA"/>
</dbReference>
<accession>V9Z2V1</accession>
<name>V9Z2V1_9ACTN</name>
<gene>
    <name evidence="1" type="ORF">pFRL3_95c</name>
</gene>
<dbReference type="AlphaFoldDB" id="V9Z2V1"/>
<reference evidence="1" key="1">
    <citation type="submission" date="2013-09" db="EMBL/GenBank/DDBJ databases">
        <title>Complete nucleotide sequence of Streptomyces linear plasmid pFRL3.</title>
        <authorList>
            <person name="Chen Z."/>
            <person name="Fang P."/>
            <person name="Qin Z."/>
        </authorList>
    </citation>
    <scope>NUCLEOTIDE SEQUENCE</scope>
    <source>
        <plasmid evidence="1">pFRL3</plasmid>
    </source>
</reference>
<protein>
    <submittedName>
        <fullName evidence="1">Uncharacterized protein</fullName>
    </submittedName>
</protein>